<keyword evidence="7" id="KW-1185">Reference proteome</keyword>
<evidence type="ECO:0000313" key="3">
    <source>
        <dbReference type="EMBL" id="GBM61150.1"/>
    </source>
</evidence>
<dbReference type="Proteomes" id="UP000499080">
    <property type="component" value="Unassembled WGS sequence"/>
</dbReference>
<evidence type="ECO:0000313" key="7">
    <source>
        <dbReference type="Proteomes" id="UP000499080"/>
    </source>
</evidence>
<keyword evidence="2" id="KW-0812">Transmembrane</keyword>
<sequence length="91" mass="9663">MGPVALTGLERVLSFSIIMALFLPTSNGFTSLTAIIAVLVEWHGGTSLCHGVCPHRALAYEEGSAKLQTRMAEESPITSSPGKKFVGWSNS</sequence>
<dbReference type="EMBL" id="BGPR01257655">
    <property type="protein sequence ID" value="GBM61920.1"/>
    <property type="molecule type" value="Genomic_DNA"/>
</dbReference>
<keyword evidence="2" id="KW-1133">Transmembrane helix</keyword>
<dbReference type="EMBL" id="BGPR01257423">
    <property type="protein sequence ID" value="GBM61228.1"/>
    <property type="molecule type" value="Genomic_DNA"/>
</dbReference>
<reference evidence="3 7" key="1">
    <citation type="journal article" date="2019" name="Sci. Rep.">
        <title>Orb-weaving spider Araneus ventricosus genome elucidates the spidroin gene catalogue.</title>
        <authorList>
            <person name="Kono N."/>
            <person name="Nakamura H."/>
            <person name="Ohtoshi R."/>
            <person name="Moran D.A.P."/>
            <person name="Shinohara A."/>
            <person name="Yoshida Y."/>
            <person name="Fujiwara M."/>
            <person name="Mori M."/>
            <person name="Tomita M."/>
            <person name="Arakawa K."/>
        </authorList>
    </citation>
    <scope>NUCLEOTIDE SEQUENCE [LARGE SCALE GENOMIC DNA]</scope>
</reference>
<feature type="transmembrane region" description="Helical" evidence="2">
    <location>
        <begin position="12"/>
        <end position="40"/>
    </location>
</feature>
<feature type="region of interest" description="Disordered" evidence="1">
    <location>
        <begin position="72"/>
        <end position="91"/>
    </location>
</feature>
<dbReference type="EMBL" id="BGPR01257404">
    <property type="protein sequence ID" value="GBM61173.1"/>
    <property type="molecule type" value="Genomic_DNA"/>
</dbReference>
<evidence type="ECO:0000256" key="2">
    <source>
        <dbReference type="SAM" id="Phobius"/>
    </source>
</evidence>
<comment type="caution">
    <text evidence="3">The sequence shown here is derived from an EMBL/GenBank/DDBJ whole genome shotgun (WGS) entry which is preliminary data.</text>
</comment>
<dbReference type="EMBL" id="BGPR01257397">
    <property type="protein sequence ID" value="GBM61150.1"/>
    <property type="molecule type" value="Genomic_DNA"/>
</dbReference>
<evidence type="ECO:0000256" key="1">
    <source>
        <dbReference type="SAM" id="MobiDB-lite"/>
    </source>
</evidence>
<proteinExistence type="predicted"/>
<gene>
    <name evidence="3" type="ORF">AVEN_102023_1</name>
    <name evidence="4" type="ORF">AVEN_233189_1</name>
    <name evidence="6" type="ORF">AVEN_233287_1</name>
    <name evidence="5" type="ORF">AVEN_36957_1</name>
</gene>
<name>A0A4Y2H4W6_ARAVE</name>
<accession>A0A4Y2H4W6</accession>
<protein>
    <submittedName>
        <fullName evidence="3">Uncharacterized protein</fullName>
    </submittedName>
</protein>
<dbReference type="AlphaFoldDB" id="A0A4Y2H4W6"/>
<keyword evidence="2" id="KW-0472">Membrane</keyword>
<evidence type="ECO:0000313" key="5">
    <source>
        <dbReference type="EMBL" id="GBM61228.1"/>
    </source>
</evidence>
<evidence type="ECO:0000313" key="6">
    <source>
        <dbReference type="EMBL" id="GBM61920.1"/>
    </source>
</evidence>
<evidence type="ECO:0000313" key="4">
    <source>
        <dbReference type="EMBL" id="GBM61173.1"/>
    </source>
</evidence>
<organism evidence="3 7">
    <name type="scientific">Araneus ventricosus</name>
    <name type="common">Orbweaver spider</name>
    <name type="synonym">Epeira ventricosa</name>
    <dbReference type="NCBI Taxonomy" id="182803"/>
    <lineage>
        <taxon>Eukaryota</taxon>
        <taxon>Metazoa</taxon>
        <taxon>Ecdysozoa</taxon>
        <taxon>Arthropoda</taxon>
        <taxon>Chelicerata</taxon>
        <taxon>Arachnida</taxon>
        <taxon>Araneae</taxon>
        <taxon>Araneomorphae</taxon>
        <taxon>Entelegynae</taxon>
        <taxon>Araneoidea</taxon>
        <taxon>Araneidae</taxon>
        <taxon>Araneus</taxon>
    </lineage>
</organism>